<dbReference type="Proteomes" id="UP000291116">
    <property type="component" value="Unassembled WGS sequence"/>
</dbReference>
<evidence type="ECO:0000313" key="2">
    <source>
        <dbReference type="Proteomes" id="UP000291116"/>
    </source>
</evidence>
<protein>
    <submittedName>
        <fullName evidence="1">Uncharacterized protein</fullName>
    </submittedName>
</protein>
<dbReference type="SUPFAM" id="SSF56219">
    <property type="entry name" value="DNase I-like"/>
    <property type="match status" value="1"/>
</dbReference>
<gene>
    <name evidence="1" type="ORF">PSNMU_V1.4_AUG-EV-PASAV3_0102280</name>
</gene>
<dbReference type="AlphaFoldDB" id="A0A448ZMP6"/>
<accession>A0A448ZMP6</accession>
<reference evidence="1 2" key="1">
    <citation type="submission" date="2019-01" db="EMBL/GenBank/DDBJ databases">
        <authorList>
            <person name="Ferrante I. M."/>
        </authorList>
    </citation>
    <scope>NUCLEOTIDE SEQUENCE [LARGE SCALE GENOMIC DNA]</scope>
    <source>
        <strain evidence="1 2">B856</strain>
    </source>
</reference>
<dbReference type="PANTHER" id="PTHR12121">
    <property type="entry name" value="CARBON CATABOLITE REPRESSOR PROTEIN 4"/>
    <property type="match status" value="1"/>
</dbReference>
<keyword evidence="2" id="KW-1185">Reference proteome</keyword>
<dbReference type="PANTHER" id="PTHR12121:SF36">
    <property type="entry name" value="ENDONUCLEASE_EXONUCLEASE_PHOSPHATASE DOMAIN-CONTAINING PROTEIN"/>
    <property type="match status" value="1"/>
</dbReference>
<sequence length="257" mass="29049">MDIVCLQEAQMDSFSDLLKDVSPVFDGVIQNVTRGHNVGTAVLIRNSCKLKLKRVESRSRALIATLEDKDTENNLYICSVHLDADKSTDPKKREHHQSQRRSQLKSLLKRINYACKQEKQIIKEAPILIAGDFNMLRENPLNELLVEGSLTTSPSAYVSLRDAYLEAERHDRFSIPVYHQSVLEGGNDIGETASNEKHLVKTYKGGAILDYIWTSDEVKVVDTLLYHPDSSTVGTEKWPCHDHPSDHLPIGIDIDWN</sequence>
<dbReference type="InterPro" id="IPR050410">
    <property type="entry name" value="CCR4/nocturin_mRNA_transcr"/>
</dbReference>
<dbReference type="EMBL" id="CAACVS010000532">
    <property type="protein sequence ID" value="VEU43317.1"/>
    <property type="molecule type" value="Genomic_DNA"/>
</dbReference>
<dbReference type="GO" id="GO:0000175">
    <property type="term" value="F:3'-5'-RNA exonuclease activity"/>
    <property type="evidence" value="ECO:0007669"/>
    <property type="project" value="TreeGrafter"/>
</dbReference>
<dbReference type="Gene3D" id="3.60.10.10">
    <property type="entry name" value="Endonuclease/exonuclease/phosphatase"/>
    <property type="match status" value="1"/>
</dbReference>
<dbReference type="OrthoDB" id="428734at2759"/>
<evidence type="ECO:0000313" key="1">
    <source>
        <dbReference type="EMBL" id="VEU43317.1"/>
    </source>
</evidence>
<organism evidence="1 2">
    <name type="scientific">Pseudo-nitzschia multistriata</name>
    <dbReference type="NCBI Taxonomy" id="183589"/>
    <lineage>
        <taxon>Eukaryota</taxon>
        <taxon>Sar</taxon>
        <taxon>Stramenopiles</taxon>
        <taxon>Ochrophyta</taxon>
        <taxon>Bacillariophyta</taxon>
        <taxon>Bacillariophyceae</taxon>
        <taxon>Bacillariophycidae</taxon>
        <taxon>Bacillariales</taxon>
        <taxon>Bacillariaceae</taxon>
        <taxon>Pseudo-nitzschia</taxon>
    </lineage>
</organism>
<proteinExistence type="predicted"/>
<dbReference type="InterPro" id="IPR036691">
    <property type="entry name" value="Endo/exonu/phosph_ase_sf"/>
</dbReference>
<name>A0A448ZMP6_9STRA</name>